<feature type="region of interest" description="Disordered" evidence="1">
    <location>
        <begin position="240"/>
        <end position="292"/>
    </location>
</feature>
<comment type="caution">
    <text evidence="2">The sequence shown here is derived from an EMBL/GenBank/DDBJ whole genome shotgun (WGS) entry which is preliminary data.</text>
</comment>
<feature type="compositionally biased region" description="Low complexity" evidence="1">
    <location>
        <begin position="317"/>
        <end position="335"/>
    </location>
</feature>
<proteinExistence type="predicted"/>
<organism evidence="2 3">
    <name type="scientific">Knufia obscura</name>
    <dbReference type="NCBI Taxonomy" id="1635080"/>
    <lineage>
        <taxon>Eukaryota</taxon>
        <taxon>Fungi</taxon>
        <taxon>Dikarya</taxon>
        <taxon>Ascomycota</taxon>
        <taxon>Pezizomycotina</taxon>
        <taxon>Eurotiomycetes</taxon>
        <taxon>Chaetothyriomycetidae</taxon>
        <taxon>Chaetothyriales</taxon>
        <taxon>Trichomeriaceae</taxon>
        <taxon>Knufia</taxon>
    </lineage>
</organism>
<evidence type="ECO:0000256" key="1">
    <source>
        <dbReference type="SAM" id="MobiDB-lite"/>
    </source>
</evidence>
<feature type="compositionally biased region" description="Polar residues" evidence="1">
    <location>
        <begin position="253"/>
        <end position="267"/>
    </location>
</feature>
<keyword evidence="3" id="KW-1185">Reference proteome</keyword>
<dbReference type="EMBL" id="JAVHJV010000006">
    <property type="protein sequence ID" value="KAK5942025.1"/>
    <property type="molecule type" value="Genomic_DNA"/>
</dbReference>
<feature type="compositionally biased region" description="Basic and acidic residues" evidence="1">
    <location>
        <begin position="89"/>
        <end position="99"/>
    </location>
</feature>
<feature type="compositionally biased region" description="Low complexity" evidence="1">
    <location>
        <begin position="64"/>
        <end position="86"/>
    </location>
</feature>
<dbReference type="GeneID" id="89999426"/>
<sequence>MADDPDLSPDERPKKVVVLRLPPDVLERGTTTRTTQPRRDGLPRRKKLGRPRKVSLEAQHERAQSQTRSQQQQRQQPQKRFQPYPQDRTQQRDARENSEALRMWRDYQVAPLAYQEFDRSGRTLEDDCDLPPKDWNVTWGSDKQRDLIQGAWETLIRAEKKFGTRGRPAEQDQNPRQGRVVLNALQQPQQQQKAQTGHILMPQPVLPATSILNRNRQFTEPEGYGEPADSQPATSFLDRSERGVNEPHGYGFPTNNQPASYSTSFTVPTPYGFGHPHAHPPQHLQYGSPTTSQYQPGYAAYIAQPPDYRLVPTPSLAQRQVQAQTQMQTHPQAQAPSGLFRSSNPIMPTRQQQLQQPLQQQQLSYNTLPSLPPMATQPTTTTPGPQAQPHLPLRPQRLITGQHNTQDPSHHYTVNLVHNLNFPDPLLPPLDPATQLDYSYLIRNNLQDKENNYIPSELHLTGGCGELHQLAPTDFVNASNATNPQTTNDGDVMNVDNIPVDLPTLTETDLTLHQSTFNSTTKADKIPLPIPGFNAHFAHDRLLASIHTAADVMHRGRRGRARYRAEVAGQCALESHWREESRGRYIQANDGKYQTCFEDEDGKIVKEDVVGLGVRREGVWDEGRGVFEGVFGDDEEGVGEGVGGHWATREELVGEDVRRGGRVRREIERGMELADAWRVFEEGVAERETEGEYGLYVGGDDVVFGMVDVDEDFGEDGLGEYRHSEPQI</sequence>
<dbReference type="Proteomes" id="UP001334248">
    <property type="component" value="Unassembled WGS sequence"/>
</dbReference>
<feature type="region of interest" description="Disordered" evidence="1">
    <location>
        <begin position="1"/>
        <end position="99"/>
    </location>
</feature>
<accession>A0ABR0RN51</accession>
<protein>
    <submittedName>
        <fullName evidence="2">Uncharacterized protein</fullName>
    </submittedName>
</protein>
<dbReference type="RefSeq" id="XP_064730115.1">
    <property type="nucleotide sequence ID" value="XM_064874393.1"/>
</dbReference>
<reference evidence="2 3" key="1">
    <citation type="journal article" date="2023" name="Res Sq">
        <title>Genomic and morphological characterization of Knufia obscura isolated from the Mars 2020 spacecraft assembly facility.</title>
        <authorList>
            <person name="Chander A.M."/>
            <person name="Teixeira M.M."/>
            <person name="Singh N.K."/>
            <person name="Williams M.P."/>
            <person name="Parker C.W."/>
            <person name="Leo P."/>
            <person name="Stajich J.E."/>
            <person name="Torok T."/>
            <person name="Tighe S."/>
            <person name="Mason C.E."/>
            <person name="Venkateswaran K."/>
        </authorList>
    </citation>
    <scope>NUCLEOTIDE SEQUENCE [LARGE SCALE GENOMIC DNA]</scope>
    <source>
        <strain evidence="2 3">CCFEE 5817</strain>
    </source>
</reference>
<feature type="region of interest" description="Disordered" evidence="1">
    <location>
        <begin position="367"/>
        <end position="392"/>
    </location>
</feature>
<evidence type="ECO:0000313" key="3">
    <source>
        <dbReference type="Proteomes" id="UP001334248"/>
    </source>
</evidence>
<feature type="compositionally biased region" description="Low complexity" evidence="1">
    <location>
        <begin position="373"/>
        <end position="389"/>
    </location>
</feature>
<gene>
    <name evidence="2" type="ORF">PMZ80_005977</name>
</gene>
<feature type="compositionally biased region" description="Basic residues" evidence="1">
    <location>
        <begin position="44"/>
        <end position="53"/>
    </location>
</feature>
<feature type="compositionally biased region" description="Basic and acidic residues" evidence="1">
    <location>
        <begin position="54"/>
        <end position="63"/>
    </location>
</feature>
<evidence type="ECO:0000313" key="2">
    <source>
        <dbReference type="EMBL" id="KAK5942025.1"/>
    </source>
</evidence>
<name>A0ABR0RN51_9EURO</name>
<feature type="region of interest" description="Disordered" evidence="1">
    <location>
        <begin position="317"/>
        <end position="345"/>
    </location>
</feature>